<sequence>MSEIFFSEAQLKCLALMGEEVKRQLGEKDTKIADLTAERDQLKRDLLVERSCNQTYADLMRIQSASATQEDLLSYQQQRKPEEVNNNERSKGAGRAKRRLALGPATLLKHLNHIAPAHRDSIQLVGFETPTYPRSISRETTPKMTPIRARRRRPETKNCDATPPSSKQHRDRSLVEPEMKHVRVQRRRWNRSAAKTFRAAPAAAPRDAGPVPFALKRRLAEVEVAAPAIAEAVLPIYKRFKKVPRKPVVQVEEEGPAVVEAALPIYKRFKKVAQKPAVEQVTSRRSSRLHCK</sequence>
<accession>A0A1W0W9Q3</accession>
<gene>
    <name evidence="2" type="ORF">BV898_13815</name>
</gene>
<protein>
    <submittedName>
        <fullName evidence="2">Uncharacterized protein</fullName>
    </submittedName>
</protein>
<feature type="compositionally biased region" description="Basic and acidic residues" evidence="1">
    <location>
        <begin position="79"/>
        <end position="91"/>
    </location>
</feature>
<dbReference type="EMBL" id="MTYJ01000158">
    <property type="protein sequence ID" value="OQV11939.1"/>
    <property type="molecule type" value="Genomic_DNA"/>
</dbReference>
<comment type="caution">
    <text evidence="2">The sequence shown here is derived from an EMBL/GenBank/DDBJ whole genome shotgun (WGS) entry which is preliminary data.</text>
</comment>
<dbReference type="AlphaFoldDB" id="A0A1W0W9Q3"/>
<feature type="region of interest" description="Disordered" evidence="1">
    <location>
        <begin position="70"/>
        <end position="98"/>
    </location>
</feature>
<organism evidence="2 3">
    <name type="scientific">Hypsibius exemplaris</name>
    <name type="common">Freshwater tardigrade</name>
    <dbReference type="NCBI Taxonomy" id="2072580"/>
    <lineage>
        <taxon>Eukaryota</taxon>
        <taxon>Metazoa</taxon>
        <taxon>Ecdysozoa</taxon>
        <taxon>Tardigrada</taxon>
        <taxon>Eutardigrada</taxon>
        <taxon>Parachela</taxon>
        <taxon>Hypsibioidea</taxon>
        <taxon>Hypsibiidae</taxon>
        <taxon>Hypsibius</taxon>
    </lineage>
</organism>
<feature type="region of interest" description="Disordered" evidence="1">
    <location>
        <begin position="146"/>
        <end position="174"/>
    </location>
</feature>
<keyword evidence="3" id="KW-1185">Reference proteome</keyword>
<evidence type="ECO:0000256" key="1">
    <source>
        <dbReference type="SAM" id="MobiDB-lite"/>
    </source>
</evidence>
<name>A0A1W0W9Q3_HYPEX</name>
<proteinExistence type="predicted"/>
<evidence type="ECO:0000313" key="3">
    <source>
        <dbReference type="Proteomes" id="UP000192578"/>
    </source>
</evidence>
<dbReference type="Proteomes" id="UP000192578">
    <property type="component" value="Unassembled WGS sequence"/>
</dbReference>
<reference evidence="3" key="1">
    <citation type="submission" date="2017-01" db="EMBL/GenBank/DDBJ databases">
        <title>Comparative genomics of anhydrobiosis in the tardigrade Hypsibius dujardini.</title>
        <authorList>
            <person name="Yoshida Y."/>
            <person name="Koutsovoulos G."/>
            <person name="Laetsch D."/>
            <person name="Stevens L."/>
            <person name="Kumar S."/>
            <person name="Horikawa D."/>
            <person name="Ishino K."/>
            <person name="Komine S."/>
            <person name="Tomita M."/>
            <person name="Blaxter M."/>
            <person name="Arakawa K."/>
        </authorList>
    </citation>
    <scope>NUCLEOTIDE SEQUENCE [LARGE SCALE GENOMIC DNA]</scope>
    <source>
        <strain evidence="3">Z151</strain>
    </source>
</reference>
<evidence type="ECO:0000313" key="2">
    <source>
        <dbReference type="EMBL" id="OQV11939.1"/>
    </source>
</evidence>